<dbReference type="RefSeq" id="WP_136137482.1">
    <property type="nucleotide sequence ID" value="NZ_SDGV01000022.1"/>
</dbReference>
<dbReference type="InterPro" id="IPR013216">
    <property type="entry name" value="Methyltransf_11"/>
</dbReference>
<sequence>MNKKQLKNEWLISEDRQKYFKGWDFSSISKDFWQESTDWDYFKIVNEYLQPNMSLLDMGTGGGELLMTFKHPPLKTSVTEGWVTNFELLQKRLTPKGIIVKFVQEDDFLDFPDNSFDIVLNSHESFLISEVKRVLKPKGIFITQQVGDMNGVNLASRLIPNYQKDDFTLHLSSVVRELRENQFDVFEQFEAYPIQKFFSMDALIYYVRTISWEFPNFSVETHMDELMSLQEELLRTGYIYNQEHRFMVVAKNN</sequence>
<dbReference type="SUPFAM" id="SSF53335">
    <property type="entry name" value="S-adenosyl-L-methionine-dependent methyltransferases"/>
    <property type="match status" value="1"/>
</dbReference>
<dbReference type="OrthoDB" id="9795864at2"/>
<gene>
    <name evidence="2" type="ORF">ESZ54_09700</name>
</gene>
<comment type="caution">
    <text evidence="2">The sequence shown here is derived from an EMBL/GenBank/DDBJ whole genome shotgun (WGS) entry which is preliminary data.</text>
</comment>
<dbReference type="EMBL" id="SDGV01000022">
    <property type="protein sequence ID" value="THB60491.1"/>
    <property type="molecule type" value="Genomic_DNA"/>
</dbReference>
<dbReference type="GO" id="GO:0032259">
    <property type="term" value="P:methylation"/>
    <property type="evidence" value="ECO:0007669"/>
    <property type="project" value="UniProtKB-KW"/>
</dbReference>
<dbReference type="Gene3D" id="3.40.50.150">
    <property type="entry name" value="Vaccinia Virus protein VP39"/>
    <property type="match status" value="1"/>
</dbReference>
<protein>
    <submittedName>
        <fullName evidence="2">Class I SAM-dependent methyltransferase</fullName>
    </submittedName>
</protein>
<keyword evidence="2" id="KW-0808">Transferase</keyword>
<dbReference type="InterPro" id="IPR029063">
    <property type="entry name" value="SAM-dependent_MTases_sf"/>
</dbReference>
<organism evidence="2 3">
    <name type="scientific">Vagococcus silagei</name>
    <dbReference type="NCBI Taxonomy" id="2508885"/>
    <lineage>
        <taxon>Bacteria</taxon>
        <taxon>Bacillati</taxon>
        <taxon>Bacillota</taxon>
        <taxon>Bacilli</taxon>
        <taxon>Lactobacillales</taxon>
        <taxon>Enterococcaceae</taxon>
        <taxon>Vagococcus</taxon>
    </lineage>
</organism>
<dbReference type="PANTHER" id="PTHR43460">
    <property type="entry name" value="METHYLTRANSFERASE"/>
    <property type="match status" value="1"/>
</dbReference>
<dbReference type="PANTHER" id="PTHR43460:SF1">
    <property type="entry name" value="METHYLTRANSFERASE TYPE 11 DOMAIN-CONTAINING PROTEIN"/>
    <property type="match status" value="1"/>
</dbReference>
<keyword evidence="3" id="KW-1185">Reference proteome</keyword>
<dbReference type="InterPro" id="IPR052939">
    <property type="entry name" value="23S_rRNA_MeTrnsfrase_RlmA"/>
</dbReference>
<name>A0A4S3B0F2_9ENTE</name>
<evidence type="ECO:0000313" key="2">
    <source>
        <dbReference type="EMBL" id="THB60491.1"/>
    </source>
</evidence>
<feature type="domain" description="Methyltransferase type 11" evidence="1">
    <location>
        <begin position="56"/>
        <end position="142"/>
    </location>
</feature>
<dbReference type="CDD" id="cd02440">
    <property type="entry name" value="AdoMet_MTases"/>
    <property type="match status" value="1"/>
</dbReference>
<proteinExistence type="predicted"/>
<evidence type="ECO:0000259" key="1">
    <source>
        <dbReference type="Pfam" id="PF08241"/>
    </source>
</evidence>
<dbReference type="GO" id="GO:0008757">
    <property type="term" value="F:S-adenosylmethionine-dependent methyltransferase activity"/>
    <property type="evidence" value="ECO:0007669"/>
    <property type="project" value="InterPro"/>
</dbReference>
<keyword evidence="2" id="KW-0489">Methyltransferase</keyword>
<dbReference type="AlphaFoldDB" id="A0A4S3B0F2"/>
<dbReference type="Pfam" id="PF08241">
    <property type="entry name" value="Methyltransf_11"/>
    <property type="match status" value="1"/>
</dbReference>
<dbReference type="Proteomes" id="UP000310506">
    <property type="component" value="Unassembled WGS sequence"/>
</dbReference>
<reference evidence="2 3" key="1">
    <citation type="submission" date="2019-01" db="EMBL/GenBank/DDBJ databases">
        <title>Vagococcus silagei sp. nov. isolated from brewer's grain.</title>
        <authorList>
            <person name="Guu J.-R."/>
        </authorList>
    </citation>
    <scope>NUCLEOTIDE SEQUENCE [LARGE SCALE GENOMIC DNA]</scope>
    <source>
        <strain evidence="2 3">2B-2</strain>
    </source>
</reference>
<evidence type="ECO:0000313" key="3">
    <source>
        <dbReference type="Proteomes" id="UP000310506"/>
    </source>
</evidence>
<accession>A0A4S3B0F2</accession>